<dbReference type="SMART" id="SM01117">
    <property type="entry name" value="Cyt-b5"/>
    <property type="match status" value="1"/>
</dbReference>
<keyword evidence="2 4" id="KW-0479">Metal-binding</keyword>
<evidence type="ECO:0000256" key="5">
    <source>
        <dbReference type="SAM" id="MobiDB-lite"/>
    </source>
</evidence>
<name>A0AAV5QZQ5_PICKL</name>
<evidence type="ECO:0000313" key="7">
    <source>
        <dbReference type="EMBL" id="GMM44450.1"/>
    </source>
</evidence>
<evidence type="ECO:0000256" key="3">
    <source>
        <dbReference type="ARBA" id="ARBA00023004"/>
    </source>
</evidence>
<dbReference type="GO" id="GO:0020037">
    <property type="term" value="F:heme binding"/>
    <property type="evidence" value="ECO:0007669"/>
    <property type="project" value="UniProtKB-UniRule"/>
</dbReference>
<dbReference type="Gene3D" id="3.10.120.10">
    <property type="entry name" value="Cytochrome b5-like heme/steroid binding domain"/>
    <property type="match status" value="1"/>
</dbReference>
<dbReference type="FunFam" id="3.10.120.10:FF:000001">
    <property type="entry name" value="Cytochrome b5 reductase 4"/>
    <property type="match status" value="1"/>
</dbReference>
<dbReference type="InterPro" id="IPR018506">
    <property type="entry name" value="Cyt_B5_heme-BS"/>
</dbReference>
<comment type="similarity">
    <text evidence="4">Belongs to the cytochrome b5 family.</text>
</comment>
<dbReference type="InterPro" id="IPR001199">
    <property type="entry name" value="Cyt_B5-like_heme/steroid-bd"/>
</dbReference>
<organism evidence="7 8">
    <name type="scientific">Pichia kluyveri</name>
    <name type="common">Yeast</name>
    <dbReference type="NCBI Taxonomy" id="36015"/>
    <lineage>
        <taxon>Eukaryota</taxon>
        <taxon>Fungi</taxon>
        <taxon>Dikarya</taxon>
        <taxon>Ascomycota</taxon>
        <taxon>Saccharomycotina</taxon>
        <taxon>Pichiomycetes</taxon>
        <taxon>Pichiales</taxon>
        <taxon>Pichiaceae</taxon>
        <taxon>Pichia</taxon>
    </lineage>
</organism>
<dbReference type="PROSITE" id="PS50255">
    <property type="entry name" value="CYTOCHROME_B5_2"/>
    <property type="match status" value="1"/>
</dbReference>
<evidence type="ECO:0000256" key="2">
    <source>
        <dbReference type="ARBA" id="ARBA00022723"/>
    </source>
</evidence>
<dbReference type="SUPFAM" id="SSF55856">
    <property type="entry name" value="Cytochrome b5-like heme/steroid binding domain"/>
    <property type="match status" value="1"/>
</dbReference>
<keyword evidence="3 4" id="KW-0408">Iron</keyword>
<dbReference type="PANTHER" id="PTHR46237:SF1">
    <property type="entry name" value="CYTOCHROME B5 REDUCTASE 4"/>
    <property type="match status" value="1"/>
</dbReference>
<dbReference type="InterPro" id="IPR051872">
    <property type="entry name" value="Cytochrome_b5/Flavoprotein_Rdt"/>
</dbReference>
<evidence type="ECO:0000256" key="1">
    <source>
        <dbReference type="ARBA" id="ARBA00022617"/>
    </source>
</evidence>
<protein>
    <submittedName>
        <fullName evidence="7">Irc21 protein</fullName>
    </submittedName>
</protein>
<feature type="region of interest" description="Disordered" evidence="5">
    <location>
        <begin position="14"/>
        <end position="35"/>
    </location>
</feature>
<dbReference type="AlphaFoldDB" id="A0AAV5QZQ5"/>
<evidence type="ECO:0000313" key="8">
    <source>
        <dbReference type="Proteomes" id="UP001378960"/>
    </source>
</evidence>
<gene>
    <name evidence="7" type="ORF">DAPK24_010250</name>
</gene>
<dbReference type="Pfam" id="PF00173">
    <property type="entry name" value="Cyt-b5"/>
    <property type="match status" value="1"/>
</dbReference>
<dbReference type="PANTHER" id="PTHR46237">
    <property type="entry name" value="CYTOCHROME B5 REDUCTASE 4 FAMILY MEMBER"/>
    <property type="match status" value="1"/>
</dbReference>
<dbReference type="GO" id="GO:0005737">
    <property type="term" value="C:cytoplasm"/>
    <property type="evidence" value="ECO:0007669"/>
    <property type="project" value="TreeGrafter"/>
</dbReference>
<dbReference type="Proteomes" id="UP001378960">
    <property type="component" value="Unassembled WGS sequence"/>
</dbReference>
<dbReference type="GO" id="GO:0004128">
    <property type="term" value="F:cytochrome-b5 reductase activity, acting on NAD(P)H"/>
    <property type="evidence" value="ECO:0007669"/>
    <property type="project" value="TreeGrafter"/>
</dbReference>
<evidence type="ECO:0000259" key="6">
    <source>
        <dbReference type="PROSITE" id="PS50255"/>
    </source>
</evidence>
<reference evidence="7 8" key="1">
    <citation type="journal article" date="2023" name="Elife">
        <title>Identification of key yeast species and microbe-microbe interactions impacting larval growth of Drosophila in the wild.</title>
        <authorList>
            <person name="Mure A."/>
            <person name="Sugiura Y."/>
            <person name="Maeda R."/>
            <person name="Honda K."/>
            <person name="Sakurai N."/>
            <person name="Takahashi Y."/>
            <person name="Watada M."/>
            <person name="Katoh T."/>
            <person name="Gotoh A."/>
            <person name="Gotoh Y."/>
            <person name="Taniguchi I."/>
            <person name="Nakamura K."/>
            <person name="Hayashi T."/>
            <person name="Katayama T."/>
            <person name="Uemura T."/>
            <person name="Hattori Y."/>
        </authorList>
    </citation>
    <scope>NUCLEOTIDE SEQUENCE [LARGE SCALE GENOMIC DNA]</scope>
    <source>
        <strain evidence="7 8">PK-24</strain>
    </source>
</reference>
<keyword evidence="8" id="KW-1185">Reference proteome</keyword>
<feature type="domain" description="Cytochrome b5 heme-binding" evidence="6">
    <location>
        <begin position="66"/>
        <end position="142"/>
    </location>
</feature>
<sequence>MSRVPPNIRVSFTEPSQTFPLPDSQQVVSSNRKREKVRLSPNHSALHWERYKHANNVKNIDPSSYPIRIDKIELAKHNKIDDCWMSLGGKIFNITSYLNYHPGGVDILLKHAGKDATAIFMKYHRWVNFERILNECFIGFLVS</sequence>
<dbReference type="PROSITE" id="PS00191">
    <property type="entry name" value="CYTOCHROME_B5_1"/>
    <property type="match status" value="1"/>
</dbReference>
<feature type="compositionally biased region" description="Polar residues" evidence="5">
    <location>
        <begin position="14"/>
        <end position="30"/>
    </location>
</feature>
<comment type="caution">
    <text evidence="7">The sequence shown here is derived from an EMBL/GenBank/DDBJ whole genome shotgun (WGS) entry which is preliminary data.</text>
</comment>
<dbReference type="PRINTS" id="PR00363">
    <property type="entry name" value="CYTOCHROMEB5"/>
</dbReference>
<proteinExistence type="inferred from homology"/>
<dbReference type="GO" id="GO:0046872">
    <property type="term" value="F:metal ion binding"/>
    <property type="evidence" value="ECO:0007669"/>
    <property type="project" value="UniProtKB-UniRule"/>
</dbReference>
<dbReference type="EMBL" id="BTGB01000001">
    <property type="protein sequence ID" value="GMM44450.1"/>
    <property type="molecule type" value="Genomic_DNA"/>
</dbReference>
<accession>A0AAV5QZQ5</accession>
<evidence type="ECO:0000256" key="4">
    <source>
        <dbReference type="RuleBase" id="RU362121"/>
    </source>
</evidence>
<dbReference type="InterPro" id="IPR036400">
    <property type="entry name" value="Cyt_B5-like_heme/steroid_sf"/>
</dbReference>
<keyword evidence="1 4" id="KW-0349">Heme</keyword>